<reference evidence="1 4" key="2">
    <citation type="journal article" date="2014" name="BMC Genomics">
        <title>An improved genome release (version Mt4.0) for the model legume Medicago truncatula.</title>
        <authorList>
            <person name="Tang H."/>
            <person name="Krishnakumar V."/>
            <person name="Bidwell S."/>
            <person name="Rosen B."/>
            <person name="Chan A."/>
            <person name="Zhou S."/>
            <person name="Gentzbittel L."/>
            <person name="Childs K.L."/>
            <person name="Yandell M."/>
            <person name="Gundlach H."/>
            <person name="Mayer K.F."/>
            <person name="Schwartz D.C."/>
            <person name="Town C.D."/>
        </authorList>
    </citation>
    <scope>GENOME REANNOTATION</scope>
    <source>
        <strain evidence="3 4">cv. Jemalong A17</strain>
    </source>
</reference>
<organism evidence="1 4">
    <name type="scientific">Medicago truncatula</name>
    <name type="common">Barrel medic</name>
    <name type="synonym">Medicago tribuloides</name>
    <dbReference type="NCBI Taxonomy" id="3880"/>
    <lineage>
        <taxon>Eukaryota</taxon>
        <taxon>Viridiplantae</taxon>
        <taxon>Streptophyta</taxon>
        <taxon>Embryophyta</taxon>
        <taxon>Tracheophyta</taxon>
        <taxon>Spermatophyta</taxon>
        <taxon>Magnoliopsida</taxon>
        <taxon>eudicotyledons</taxon>
        <taxon>Gunneridae</taxon>
        <taxon>Pentapetalae</taxon>
        <taxon>rosids</taxon>
        <taxon>fabids</taxon>
        <taxon>Fabales</taxon>
        <taxon>Fabaceae</taxon>
        <taxon>Papilionoideae</taxon>
        <taxon>50 kb inversion clade</taxon>
        <taxon>NPAAA clade</taxon>
        <taxon>Hologalegina</taxon>
        <taxon>IRL clade</taxon>
        <taxon>Trifolieae</taxon>
        <taxon>Medicago</taxon>
    </lineage>
</organism>
<gene>
    <name evidence="1" type="ordered locus">MTR_2g038440</name>
    <name evidence="2" type="ORF">MtrunA17_Chr2g0298961</name>
</gene>
<name>G7IIC6_MEDTR</name>
<accession>G7IIC6</accession>
<dbReference type="AlphaFoldDB" id="G7IIC6"/>
<reference evidence="1 4" key="1">
    <citation type="journal article" date="2011" name="Nature">
        <title>The Medicago genome provides insight into the evolution of rhizobial symbioses.</title>
        <authorList>
            <person name="Young N.D."/>
            <person name="Debelle F."/>
            <person name="Oldroyd G.E."/>
            <person name="Geurts R."/>
            <person name="Cannon S.B."/>
            <person name="Udvardi M.K."/>
            <person name="Benedito V.A."/>
            <person name="Mayer K.F."/>
            <person name="Gouzy J."/>
            <person name="Schoof H."/>
            <person name="Van de Peer Y."/>
            <person name="Proost S."/>
            <person name="Cook D.R."/>
            <person name="Meyers B.C."/>
            <person name="Spannagl M."/>
            <person name="Cheung F."/>
            <person name="De Mita S."/>
            <person name="Krishnakumar V."/>
            <person name="Gundlach H."/>
            <person name="Zhou S."/>
            <person name="Mudge J."/>
            <person name="Bharti A.K."/>
            <person name="Murray J.D."/>
            <person name="Naoumkina M.A."/>
            <person name="Rosen B."/>
            <person name="Silverstein K.A."/>
            <person name="Tang H."/>
            <person name="Rombauts S."/>
            <person name="Zhao P.X."/>
            <person name="Zhou P."/>
            <person name="Barbe V."/>
            <person name="Bardou P."/>
            <person name="Bechner M."/>
            <person name="Bellec A."/>
            <person name="Berger A."/>
            <person name="Berges H."/>
            <person name="Bidwell S."/>
            <person name="Bisseling T."/>
            <person name="Choisne N."/>
            <person name="Couloux A."/>
            <person name="Denny R."/>
            <person name="Deshpande S."/>
            <person name="Dai X."/>
            <person name="Doyle J.J."/>
            <person name="Dudez A.M."/>
            <person name="Farmer A.D."/>
            <person name="Fouteau S."/>
            <person name="Franken C."/>
            <person name="Gibelin C."/>
            <person name="Gish J."/>
            <person name="Goldstein S."/>
            <person name="Gonzalez A.J."/>
            <person name="Green P.J."/>
            <person name="Hallab A."/>
            <person name="Hartog M."/>
            <person name="Hua A."/>
            <person name="Humphray S.J."/>
            <person name="Jeong D.H."/>
            <person name="Jing Y."/>
            <person name="Jocker A."/>
            <person name="Kenton S.M."/>
            <person name="Kim D.J."/>
            <person name="Klee K."/>
            <person name="Lai H."/>
            <person name="Lang C."/>
            <person name="Lin S."/>
            <person name="Macmil S.L."/>
            <person name="Magdelenat G."/>
            <person name="Matthews L."/>
            <person name="McCorrison J."/>
            <person name="Monaghan E.L."/>
            <person name="Mun J.H."/>
            <person name="Najar F.Z."/>
            <person name="Nicholson C."/>
            <person name="Noirot C."/>
            <person name="O'Bleness M."/>
            <person name="Paule C.R."/>
            <person name="Poulain J."/>
            <person name="Prion F."/>
            <person name="Qin B."/>
            <person name="Qu C."/>
            <person name="Retzel E.F."/>
            <person name="Riddle C."/>
            <person name="Sallet E."/>
            <person name="Samain S."/>
            <person name="Samson N."/>
            <person name="Sanders I."/>
            <person name="Saurat O."/>
            <person name="Scarpelli C."/>
            <person name="Schiex T."/>
            <person name="Segurens B."/>
            <person name="Severin A.J."/>
            <person name="Sherrier D.J."/>
            <person name="Shi R."/>
            <person name="Sims S."/>
            <person name="Singer S.R."/>
            <person name="Sinharoy S."/>
            <person name="Sterck L."/>
            <person name="Viollet A."/>
            <person name="Wang B.B."/>
            <person name="Wang K."/>
            <person name="Wang M."/>
            <person name="Wang X."/>
            <person name="Warfsmann J."/>
            <person name="Weissenbach J."/>
            <person name="White D.D."/>
            <person name="White J.D."/>
            <person name="Wiley G.B."/>
            <person name="Wincker P."/>
            <person name="Xing Y."/>
            <person name="Yang L."/>
            <person name="Yao Z."/>
            <person name="Ying F."/>
            <person name="Zhai J."/>
            <person name="Zhou L."/>
            <person name="Zuber A."/>
            <person name="Denarie J."/>
            <person name="Dixon R.A."/>
            <person name="May G.D."/>
            <person name="Schwartz D.C."/>
            <person name="Rogers J."/>
            <person name="Quetier F."/>
            <person name="Town C.D."/>
            <person name="Roe B.A."/>
        </authorList>
    </citation>
    <scope>NUCLEOTIDE SEQUENCE [LARGE SCALE GENOMIC DNA]</scope>
    <source>
        <strain evidence="1">A17</strain>
        <strain evidence="3 4">cv. Jemalong A17</strain>
    </source>
</reference>
<protein>
    <submittedName>
        <fullName evidence="1">Transmembrane protein, putative</fullName>
    </submittedName>
</protein>
<evidence type="ECO:0000313" key="3">
    <source>
        <dbReference type="EnsemblPlants" id="AES65369"/>
    </source>
</evidence>
<keyword evidence="1" id="KW-0812">Transmembrane</keyword>
<sequence length="88" mass="9786">MIWMKWHCVHLSIEGFILYTLSLIKFAIYGAKSAVSHVVLREFKTCILHLGNYYLFGSNLSTTSICGTPVSASHSQLAVAHLFTLALI</sequence>
<dbReference type="Gramene" id="rna9300">
    <property type="protein sequence ID" value="RHN73483.1"/>
    <property type="gene ID" value="gene9300"/>
</dbReference>
<keyword evidence="1" id="KW-0472">Membrane</keyword>
<evidence type="ECO:0000313" key="2">
    <source>
        <dbReference type="EMBL" id="RHN73483.1"/>
    </source>
</evidence>
<evidence type="ECO:0000313" key="5">
    <source>
        <dbReference type="Proteomes" id="UP000265566"/>
    </source>
</evidence>
<evidence type="ECO:0000313" key="4">
    <source>
        <dbReference type="Proteomes" id="UP000002051"/>
    </source>
</evidence>
<dbReference type="PaxDb" id="3880-AES65369"/>
<reference evidence="3" key="3">
    <citation type="submission" date="2015-04" db="UniProtKB">
        <authorList>
            <consortium name="EnsemblPlants"/>
        </authorList>
    </citation>
    <scope>IDENTIFICATION</scope>
    <source>
        <strain evidence="3">cv. Jemalong A17</strain>
    </source>
</reference>
<dbReference type="EMBL" id="CM001218">
    <property type="protein sequence ID" value="AES65369.1"/>
    <property type="molecule type" value="Genomic_DNA"/>
</dbReference>
<keyword evidence="4" id="KW-1185">Reference proteome</keyword>
<dbReference type="Proteomes" id="UP000002051">
    <property type="component" value="Chromosome 2"/>
</dbReference>
<proteinExistence type="predicted"/>
<dbReference type="EnsemblPlants" id="AES65369">
    <property type="protein sequence ID" value="AES65369"/>
    <property type="gene ID" value="MTR_2g038440"/>
</dbReference>
<evidence type="ECO:0000313" key="1">
    <source>
        <dbReference type="EMBL" id="AES65369.1"/>
    </source>
</evidence>
<dbReference type="EMBL" id="PSQE01000002">
    <property type="protein sequence ID" value="RHN73483.1"/>
    <property type="molecule type" value="Genomic_DNA"/>
</dbReference>
<reference evidence="5" key="4">
    <citation type="journal article" date="2018" name="Nat. Plants">
        <title>Whole-genome landscape of Medicago truncatula symbiotic genes.</title>
        <authorList>
            <person name="Pecrix Y."/>
            <person name="Staton S.E."/>
            <person name="Sallet E."/>
            <person name="Lelandais-Briere C."/>
            <person name="Moreau S."/>
            <person name="Carrere S."/>
            <person name="Blein T."/>
            <person name="Jardinaud M.F."/>
            <person name="Latrasse D."/>
            <person name="Zouine M."/>
            <person name="Zahm M."/>
            <person name="Kreplak J."/>
            <person name="Mayjonade B."/>
            <person name="Satge C."/>
            <person name="Perez M."/>
            <person name="Cauet S."/>
            <person name="Marande W."/>
            <person name="Chantry-Darmon C."/>
            <person name="Lopez-Roques C."/>
            <person name="Bouchez O."/>
            <person name="Berard A."/>
            <person name="Debelle F."/>
            <person name="Munos S."/>
            <person name="Bendahmane A."/>
            <person name="Berges H."/>
            <person name="Niebel A."/>
            <person name="Buitink J."/>
            <person name="Frugier F."/>
            <person name="Benhamed M."/>
            <person name="Crespi M."/>
            <person name="Gouzy J."/>
            <person name="Gamas P."/>
        </authorList>
    </citation>
    <scope>NUCLEOTIDE SEQUENCE [LARGE SCALE GENOMIC DNA]</scope>
    <source>
        <strain evidence="5">cv. Jemalong A17</strain>
    </source>
</reference>
<dbReference type="HOGENOM" id="CLU_2472426_0_0_1"/>
<dbReference type="Proteomes" id="UP000265566">
    <property type="component" value="Chromosome 2"/>
</dbReference>
<reference evidence="2" key="5">
    <citation type="journal article" date="2018" name="Nat. Plants">
        <title>Whole-genome landscape of Medicago truncatula symbiotic genes.</title>
        <authorList>
            <person name="Pecrix Y."/>
            <person name="Gamas P."/>
            <person name="Carrere S."/>
        </authorList>
    </citation>
    <scope>NUCLEOTIDE SEQUENCE</scope>
    <source>
        <tissue evidence="2">Leaves</tissue>
    </source>
</reference>